<organism evidence="11 12">
    <name type="scientific">Phyllotreta striolata</name>
    <name type="common">Striped flea beetle</name>
    <name type="synonym">Crioceris striolata</name>
    <dbReference type="NCBI Taxonomy" id="444603"/>
    <lineage>
        <taxon>Eukaryota</taxon>
        <taxon>Metazoa</taxon>
        <taxon>Ecdysozoa</taxon>
        <taxon>Arthropoda</taxon>
        <taxon>Hexapoda</taxon>
        <taxon>Insecta</taxon>
        <taxon>Pterygota</taxon>
        <taxon>Neoptera</taxon>
        <taxon>Endopterygota</taxon>
        <taxon>Coleoptera</taxon>
        <taxon>Polyphaga</taxon>
        <taxon>Cucujiformia</taxon>
        <taxon>Chrysomeloidea</taxon>
        <taxon>Chrysomelidae</taxon>
        <taxon>Galerucinae</taxon>
        <taxon>Alticini</taxon>
        <taxon>Phyllotreta</taxon>
    </lineage>
</organism>
<dbReference type="Pfam" id="PF05093">
    <property type="entry name" value="CIAPIN1"/>
    <property type="match status" value="1"/>
</dbReference>
<evidence type="ECO:0000256" key="3">
    <source>
        <dbReference type="ARBA" id="ARBA00022485"/>
    </source>
</evidence>
<gene>
    <name evidence="11" type="ORF">PHYEVI_LOCUS9539</name>
</gene>
<evidence type="ECO:0000256" key="5">
    <source>
        <dbReference type="ARBA" id="ARBA00022723"/>
    </source>
</evidence>
<comment type="domain">
    <text evidence="9">The N-terminal domain has structural similarity with S-adenosyl-L-methionine-dependent methyltransferases, but does not bind S-adenosyl-L-methionine. It is required for correct assembly of the 2 Fe-S clusters.</text>
</comment>
<dbReference type="Proteomes" id="UP001153712">
    <property type="component" value="Chromosome 6"/>
</dbReference>
<evidence type="ECO:0000313" key="12">
    <source>
        <dbReference type="Proteomes" id="UP001153712"/>
    </source>
</evidence>
<keyword evidence="9" id="KW-0001">2Fe-2S</keyword>
<comment type="subcellular location">
    <subcellularLocation>
        <location evidence="9">Cytoplasm</location>
    </subcellularLocation>
    <subcellularLocation>
        <location evidence="9">Mitochondrion intermembrane space</location>
    </subcellularLocation>
</comment>
<dbReference type="HAMAP" id="MF_03115">
    <property type="entry name" value="Anamorsin"/>
    <property type="match status" value="1"/>
</dbReference>
<evidence type="ECO:0000256" key="9">
    <source>
        <dbReference type="HAMAP-Rule" id="MF_03115"/>
    </source>
</evidence>
<keyword evidence="8 9" id="KW-0496">Mitochondrion</keyword>
<comment type="domain">
    <text evidence="9">The C-terminal domain binds 2 Fe-S clusters but is otherwise mostly in an intrinsically disordered conformation.</text>
</comment>
<feature type="region of interest" description="Fe-S binding site B" evidence="9">
    <location>
        <begin position="206"/>
        <end position="220"/>
    </location>
</feature>
<evidence type="ECO:0000256" key="2">
    <source>
        <dbReference type="ARBA" id="ARBA00008169"/>
    </source>
</evidence>
<comment type="caution">
    <text evidence="9">Lacks conserved residue(s) required for the propagation of feature annotation.</text>
</comment>
<comment type="cofactor">
    <cofactor evidence="1 9">
        <name>[4Fe-4S] cluster</name>
        <dbReference type="ChEBI" id="CHEBI:49883"/>
    </cofactor>
</comment>
<comment type="subunit">
    <text evidence="9">Monomer.</text>
</comment>
<dbReference type="GO" id="GO:0005758">
    <property type="term" value="C:mitochondrial intermembrane space"/>
    <property type="evidence" value="ECO:0007669"/>
    <property type="project" value="UniProtKB-SubCell"/>
</dbReference>
<dbReference type="OrthoDB" id="311633at2759"/>
<dbReference type="PANTHER" id="PTHR13273:SF14">
    <property type="entry name" value="ANAMORSIN"/>
    <property type="match status" value="1"/>
</dbReference>
<comment type="similarity">
    <text evidence="2 9">Belongs to the anamorsin family.</text>
</comment>
<evidence type="ECO:0000256" key="4">
    <source>
        <dbReference type="ARBA" id="ARBA00022490"/>
    </source>
</evidence>
<dbReference type="GO" id="GO:0051539">
    <property type="term" value="F:4 iron, 4 sulfur cluster binding"/>
    <property type="evidence" value="ECO:0007669"/>
    <property type="project" value="UniProtKB-KW"/>
</dbReference>
<comment type="function">
    <text evidence="9">Component of the cytosolic iron-sulfur (Fe-S) protein assembly (CIA) machinery. Required for the maturation of extramitochondrial Fe-S proteins. Part of an electron transfer chain functioning in an early step of cytosolic Fe-S biogenesis, facilitating the de novo assembly of a [4Fe-4S] cluster on the cytosolic Fe-S scaffold complex. Electrons are transferred from NADPH via a FAD- and FMN-containing diflavin oxidoreductase. Together with the diflavin oxidoreductase, also required for the assembly of the diferric tyrosyl radical cofactor of ribonucleotide reductase (RNR), probably by providing electrons for reduction during radical cofactor maturation in the catalytic small subunit.</text>
</comment>
<name>A0A9N9XV62_PHYSR</name>
<feature type="binding site" evidence="9">
    <location>
        <position position="180"/>
    </location>
    <ligand>
        <name>[2Fe-2S] cluster</name>
        <dbReference type="ChEBI" id="CHEBI:190135"/>
    </ligand>
</feature>
<comment type="domain">
    <text evidence="9">The twin Cx2C motifs are involved in the recognition by the mitochondrial MIA40-ERV1 disulfide relay system. The formation of 2 disulfide bonds in the Cx2C motifs through dithiol/disulfide exchange reactions effectively traps the protein in the mitochondrial intermembrane space.</text>
</comment>
<keyword evidence="12" id="KW-1185">Reference proteome</keyword>
<evidence type="ECO:0000256" key="8">
    <source>
        <dbReference type="ARBA" id="ARBA00023128"/>
    </source>
</evidence>
<keyword evidence="3 9" id="KW-0004">4Fe-4S</keyword>
<feature type="binding site" evidence="9">
    <location>
        <position position="220"/>
    </location>
    <ligand>
        <name>[4Fe-4S] cluster</name>
        <dbReference type="ChEBI" id="CHEBI:49883"/>
    </ligand>
</feature>
<keyword evidence="4 9" id="KW-0963">Cytoplasm</keyword>
<evidence type="ECO:0000259" key="10">
    <source>
        <dbReference type="Pfam" id="PF05093"/>
    </source>
</evidence>
<keyword evidence="7 9" id="KW-0411">Iron-sulfur</keyword>
<dbReference type="PANTHER" id="PTHR13273">
    <property type="entry name" value="ANAMORSIN"/>
    <property type="match status" value="1"/>
</dbReference>
<feature type="binding site" evidence="9">
    <location>
        <position position="209"/>
    </location>
    <ligand>
        <name>[4Fe-4S] cluster</name>
        <dbReference type="ChEBI" id="CHEBI:49883"/>
    </ligand>
</feature>
<dbReference type="GO" id="GO:0046872">
    <property type="term" value="F:metal ion binding"/>
    <property type="evidence" value="ECO:0007669"/>
    <property type="project" value="UniProtKB-KW"/>
</dbReference>
<dbReference type="AlphaFoldDB" id="A0A9N9XV62"/>
<feature type="short sequence motif" description="Cx2C motif 2" evidence="9">
    <location>
        <begin position="217"/>
        <end position="220"/>
    </location>
</feature>
<dbReference type="EMBL" id="OU900099">
    <property type="protein sequence ID" value="CAG9863241.1"/>
    <property type="molecule type" value="Genomic_DNA"/>
</dbReference>
<dbReference type="InterPro" id="IPR007785">
    <property type="entry name" value="Anamorsin"/>
</dbReference>
<accession>A0A9N9XV62</accession>
<feature type="binding site" evidence="9">
    <location>
        <position position="217"/>
    </location>
    <ligand>
        <name>[4Fe-4S] cluster</name>
        <dbReference type="ChEBI" id="CHEBI:49883"/>
    </ligand>
</feature>
<feature type="short sequence motif" description="Cx2C motif 1" evidence="9">
    <location>
        <begin position="206"/>
        <end position="209"/>
    </location>
</feature>
<comment type="cofactor">
    <cofactor evidence="9">
        <name>[2Fe-2S] cluster</name>
        <dbReference type="ChEBI" id="CHEBI:190135"/>
    </cofactor>
</comment>
<evidence type="ECO:0000256" key="6">
    <source>
        <dbReference type="ARBA" id="ARBA00023004"/>
    </source>
</evidence>
<evidence type="ECO:0000313" key="11">
    <source>
        <dbReference type="EMBL" id="CAG9863241.1"/>
    </source>
</evidence>
<proteinExistence type="inferred from homology"/>
<feature type="binding site" evidence="9">
    <location>
        <position position="166"/>
    </location>
    <ligand>
        <name>[2Fe-2S] cluster</name>
        <dbReference type="ChEBI" id="CHEBI:190135"/>
    </ligand>
</feature>
<reference evidence="11" key="1">
    <citation type="submission" date="2022-01" db="EMBL/GenBank/DDBJ databases">
        <authorList>
            <person name="King R."/>
        </authorList>
    </citation>
    <scope>NUCLEOTIDE SEQUENCE</scope>
</reference>
<keyword evidence="6 9" id="KW-0408">Iron</keyword>
<dbReference type="InterPro" id="IPR046408">
    <property type="entry name" value="CIAPIN1"/>
</dbReference>
<protein>
    <recommendedName>
        <fullName evidence="9">Anamorsin homolog</fullName>
    </recommendedName>
    <alternativeName>
        <fullName evidence="9">Fe-S cluster assembly protein DRE2 homolog</fullName>
    </alternativeName>
</protein>
<evidence type="ECO:0000256" key="7">
    <source>
        <dbReference type="ARBA" id="ARBA00023014"/>
    </source>
</evidence>
<dbReference type="GO" id="GO:0016226">
    <property type="term" value="P:iron-sulfur cluster assembly"/>
    <property type="evidence" value="ECO:0007669"/>
    <property type="project" value="UniProtKB-UniRule"/>
</dbReference>
<keyword evidence="5 9" id="KW-0479">Metal-binding</keyword>
<dbReference type="GO" id="GO:0009055">
    <property type="term" value="F:electron transfer activity"/>
    <property type="evidence" value="ECO:0007669"/>
    <property type="project" value="UniProtKB-UniRule"/>
</dbReference>
<feature type="binding site" evidence="9">
    <location>
        <position position="175"/>
    </location>
    <ligand>
        <name>[2Fe-2S] cluster</name>
        <dbReference type="ChEBI" id="CHEBI:190135"/>
    </ligand>
</feature>
<evidence type="ECO:0000256" key="1">
    <source>
        <dbReference type="ARBA" id="ARBA00001966"/>
    </source>
</evidence>
<feature type="domain" description="Anamorsin C-terminal" evidence="10">
    <location>
        <begin position="195"/>
        <end position="236"/>
    </location>
</feature>
<sequence length="245" mass="26848">MSFLKELKNSDEILLVESKTKSDVFTKLSNEFKNAKITSEEDIIKHESVPVVYCETPSSSILPKILKSLTNGGKIIITNVPDKEKIKLELITKGFMNVTTFDDYITADKPNFASGSTVQLKLPKKAVPPVWKLDDDLDGDEETIDPNELLDEDDLQKPDPSSLKVCSTTGKRKACKDCSCGLADELAMEAKLGKVVDTKDAPKSSCGSCYLGDAFRCATCPYLGMPAFKPGEKIQLMGNQLQADI</sequence>
<feature type="binding site" evidence="9">
    <location>
        <position position="206"/>
    </location>
    <ligand>
        <name>[4Fe-4S] cluster</name>
        <dbReference type="ChEBI" id="CHEBI:49883"/>
    </ligand>
</feature>
<dbReference type="GO" id="GO:0051537">
    <property type="term" value="F:2 iron, 2 sulfur cluster binding"/>
    <property type="evidence" value="ECO:0007669"/>
    <property type="project" value="UniProtKB-UniRule"/>
</dbReference>
<feature type="binding site" evidence="9">
    <location>
        <position position="178"/>
    </location>
    <ligand>
        <name>[2Fe-2S] cluster</name>
        <dbReference type="ChEBI" id="CHEBI:190135"/>
    </ligand>
</feature>